<evidence type="ECO:0000313" key="3">
    <source>
        <dbReference type="Proteomes" id="UP000515981"/>
    </source>
</evidence>
<keyword evidence="1" id="KW-0812">Transmembrane</keyword>
<proteinExistence type="predicted"/>
<gene>
    <name evidence="2" type="ORF">H9Q77_04925</name>
</gene>
<keyword evidence="1" id="KW-0472">Membrane</keyword>
<dbReference type="Proteomes" id="UP000515981">
    <property type="component" value="Chromosome"/>
</dbReference>
<keyword evidence="3" id="KW-1185">Reference proteome</keyword>
<protein>
    <submittedName>
        <fullName evidence="2">Uncharacterized protein</fullName>
    </submittedName>
</protein>
<dbReference type="KEGG" id="ssun:H9Q77_04925"/>
<name>A0A7G9FY23_9FIRM</name>
<feature type="transmembrane region" description="Helical" evidence="1">
    <location>
        <begin position="9"/>
        <end position="30"/>
    </location>
</feature>
<evidence type="ECO:0000313" key="2">
    <source>
        <dbReference type="EMBL" id="QNM03455.1"/>
    </source>
</evidence>
<dbReference type="RefSeq" id="WP_249326688.1">
    <property type="nucleotide sequence ID" value="NZ_CP060633.1"/>
</dbReference>
<dbReference type="AlphaFoldDB" id="A0A7G9FY23"/>
<organism evidence="2 3">
    <name type="scientific">Simiaoa sunii</name>
    <dbReference type="NCBI Taxonomy" id="2763672"/>
    <lineage>
        <taxon>Bacteria</taxon>
        <taxon>Bacillati</taxon>
        <taxon>Bacillota</taxon>
        <taxon>Clostridia</taxon>
        <taxon>Lachnospirales</taxon>
        <taxon>Lachnospiraceae</taxon>
        <taxon>Simiaoa</taxon>
    </lineage>
</organism>
<keyword evidence="1" id="KW-1133">Transmembrane helix</keyword>
<accession>A0A7G9FY23</accession>
<evidence type="ECO:0000256" key="1">
    <source>
        <dbReference type="SAM" id="Phobius"/>
    </source>
</evidence>
<sequence length="127" mass="14570">MRRKAISNIMFYVTTVLLILTIVFCIGSTVKSESSNETQRIENQVKEQQLLTKVKQYLNENGCRNSGVTLTYVMDESGACDYTFTIHHKKINAMSEEEREDFRTELSQICAVSDGTTISYEYLLTDF</sequence>
<reference evidence="2 3" key="1">
    <citation type="submission" date="2020-08" db="EMBL/GenBank/DDBJ databases">
        <authorList>
            <person name="Liu C."/>
            <person name="Sun Q."/>
        </authorList>
    </citation>
    <scope>NUCLEOTIDE SEQUENCE [LARGE SCALE GENOMIC DNA]</scope>
    <source>
        <strain evidence="2 3">NSJ-8</strain>
    </source>
</reference>
<dbReference type="EMBL" id="CP060633">
    <property type="protein sequence ID" value="QNM03455.1"/>
    <property type="molecule type" value="Genomic_DNA"/>
</dbReference>